<reference evidence="1 2" key="1">
    <citation type="submission" date="2015-06" db="EMBL/GenBank/DDBJ databases">
        <title>Survival trade-offs in plant roots during colonization by closely related pathogenic and mutualistic fungi.</title>
        <authorList>
            <person name="Hacquard S."/>
            <person name="Kracher B."/>
            <person name="Hiruma K."/>
            <person name="Weinman A."/>
            <person name="Muench P."/>
            <person name="Garrido Oter R."/>
            <person name="Ver Loren van Themaat E."/>
            <person name="Dallerey J.-F."/>
            <person name="Damm U."/>
            <person name="Henrissat B."/>
            <person name="Lespinet O."/>
            <person name="Thon M."/>
            <person name="Kemen E."/>
            <person name="McHardy A.C."/>
            <person name="Schulze-Lefert P."/>
            <person name="O'Connell R.J."/>
        </authorList>
    </citation>
    <scope>NUCLEOTIDE SEQUENCE [LARGE SCALE GENOMIC DNA]</scope>
    <source>
        <strain evidence="1 2">MAFF 238704</strain>
    </source>
</reference>
<evidence type="ECO:0000313" key="2">
    <source>
        <dbReference type="Proteomes" id="UP000076584"/>
    </source>
</evidence>
<comment type="caution">
    <text evidence="1">The sequence shown here is derived from an EMBL/GenBank/DDBJ whole genome shotgun (WGS) entry which is preliminary data.</text>
</comment>
<protein>
    <submittedName>
        <fullName evidence="1">Uncharacterized protein</fullName>
    </submittedName>
</protein>
<dbReference type="EMBL" id="LFIW01001670">
    <property type="protein sequence ID" value="KZL81338.1"/>
    <property type="molecule type" value="Genomic_DNA"/>
</dbReference>
<evidence type="ECO:0000313" key="1">
    <source>
        <dbReference type="EMBL" id="KZL81338.1"/>
    </source>
</evidence>
<sequence>MLLPINFASRYTASWTISDNTDRLATGKIRPSTRLQPAFRSESRYYYDSISSAPELRGRNAAVLFPI</sequence>
<gene>
    <name evidence="1" type="ORF">CI238_00390</name>
</gene>
<dbReference type="Proteomes" id="UP000076584">
    <property type="component" value="Unassembled WGS sequence"/>
</dbReference>
<organism evidence="1 2">
    <name type="scientific">Colletotrichum incanum</name>
    <name type="common">Soybean anthracnose fungus</name>
    <dbReference type="NCBI Taxonomy" id="1573173"/>
    <lineage>
        <taxon>Eukaryota</taxon>
        <taxon>Fungi</taxon>
        <taxon>Dikarya</taxon>
        <taxon>Ascomycota</taxon>
        <taxon>Pezizomycotina</taxon>
        <taxon>Sordariomycetes</taxon>
        <taxon>Hypocreomycetidae</taxon>
        <taxon>Glomerellales</taxon>
        <taxon>Glomerellaceae</taxon>
        <taxon>Colletotrichum</taxon>
        <taxon>Colletotrichum spaethianum species complex</taxon>
    </lineage>
</organism>
<accession>A0A161WB28</accession>
<dbReference type="AlphaFoldDB" id="A0A161WB28"/>
<proteinExistence type="predicted"/>
<name>A0A161WB28_COLIC</name>
<keyword evidence="2" id="KW-1185">Reference proteome</keyword>